<protein>
    <submittedName>
        <fullName evidence="3">Uncharacterized protein</fullName>
    </submittedName>
</protein>
<dbReference type="EMBL" id="BRXY01000396">
    <property type="protein sequence ID" value="GMH92221.1"/>
    <property type="molecule type" value="Genomic_DNA"/>
</dbReference>
<dbReference type="Proteomes" id="UP001165085">
    <property type="component" value="Unassembled WGS sequence"/>
</dbReference>
<evidence type="ECO:0000256" key="2">
    <source>
        <dbReference type="SAM" id="Phobius"/>
    </source>
</evidence>
<evidence type="ECO:0000313" key="3">
    <source>
        <dbReference type="EMBL" id="GMH92221.1"/>
    </source>
</evidence>
<feature type="transmembrane region" description="Helical" evidence="2">
    <location>
        <begin position="213"/>
        <end position="231"/>
    </location>
</feature>
<keyword evidence="4" id="KW-1185">Reference proteome</keyword>
<evidence type="ECO:0000313" key="4">
    <source>
        <dbReference type="Proteomes" id="UP001165085"/>
    </source>
</evidence>
<dbReference type="AlphaFoldDB" id="A0A9W7BPI7"/>
<proteinExistence type="predicted"/>
<feature type="compositionally biased region" description="Low complexity" evidence="1">
    <location>
        <begin position="389"/>
        <end position="426"/>
    </location>
</feature>
<name>A0A9W7BPI7_9STRA</name>
<feature type="transmembrane region" description="Helical" evidence="2">
    <location>
        <begin position="174"/>
        <end position="201"/>
    </location>
</feature>
<feature type="transmembrane region" description="Helical" evidence="2">
    <location>
        <begin position="142"/>
        <end position="162"/>
    </location>
</feature>
<feature type="transmembrane region" description="Helical" evidence="2">
    <location>
        <begin position="99"/>
        <end position="121"/>
    </location>
</feature>
<evidence type="ECO:0000256" key="1">
    <source>
        <dbReference type="SAM" id="MobiDB-lite"/>
    </source>
</evidence>
<reference evidence="4" key="1">
    <citation type="journal article" date="2023" name="Commun. Biol.">
        <title>Genome analysis of Parmales, the sister group of diatoms, reveals the evolutionary specialization of diatoms from phago-mixotrophs to photoautotrophs.</title>
        <authorList>
            <person name="Ban H."/>
            <person name="Sato S."/>
            <person name="Yoshikawa S."/>
            <person name="Yamada K."/>
            <person name="Nakamura Y."/>
            <person name="Ichinomiya M."/>
            <person name="Sato N."/>
            <person name="Blanc-Mathieu R."/>
            <person name="Endo H."/>
            <person name="Kuwata A."/>
            <person name="Ogata H."/>
        </authorList>
    </citation>
    <scope>NUCLEOTIDE SEQUENCE [LARGE SCALE GENOMIC DNA]</scope>
    <source>
        <strain evidence="4">NIES 3701</strain>
    </source>
</reference>
<feature type="transmembrane region" description="Helical" evidence="2">
    <location>
        <begin position="251"/>
        <end position="273"/>
    </location>
</feature>
<dbReference type="OrthoDB" id="202922at2759"/>
<keyword evidence="2" id="KW-0472">Membrane</keyword>
<keyword evidence="2" id="KW-1133">Transmembrane helix</keyword>
<feature type="transmembrane region" description="Helical" evidence="2">
    <location>
        <begin position="335"/>
        <end position="358"/>
    </location>
</feature>
<comment type="caution">
    <text evidence="3">The sequence shown here is derived from an EMBL/GenBank/DDBJ whole genome shotgun (WGS) entry which is preliminary data.</text>
</comment>
<accession>A0A9W7BPI7</accession>
<feature type="region of interest" description="Disordered" evidence="1">
    <location>
        <begin position="385"/>
        <end position="433"/>
    </location>
</feature>
<sequence length="433" mass="47974">MSHLNQTGRFDNVSTLIEYVCTQPRPLSTDYVPVCPFPYVNRGWLGSLEGDDVEGAQALQLKESDLYDISMFDTDIVFDDCSMRMSEALGSKYAMKCGMYFLMSFIPTVLSCSFLRTMYLTKLAKNKGKGKKQSLNMSEKMCILNIFIGFFTCILMIDIDSYNGFMHLEYWRPIFLGLVGGAMYHIMVMLVTNWVGIIDAAMSKKKPAWSENFGLFTIVSCYLVEIVFGYLEFHVGPSSHLEAASNGNMRAFKYLYTSLLIIIWTAIGIRYGLKLSSTLKSGAKDGPNPQLRKIQKYIFALALGASLGAMQKLVATPKFLGKDLFRNLPPCSLKGFYMGPTTTFYILTLIIQWSIVYAQQPGKKTFRSGVTSAFSKVSTVISGRSRRGSVTPSMMQMTSSTSERSTRNSSVSSSTGVSGLSSTSSVAPGEEKA</sequence>
<organism evidence="3 4">
    <name type="scientific">Triparma strigata</name>
    <dbReference type="NCBI Taxonomy" id="1606541"/>
    <lineage>
        <taxon>Eukaryota</taxon>
        <taxon>Sar</taxon>
        <taxon>Stramenopiles</taxon>
        <taxon>Ochrophyta</taxon>
        <taxon>Bolidophyceae</taxon>
        <taxon>Parmales</taxon>
        <taxon>Triparmaceae</taxon>
        <taxon>Triparma</taxon>
    </lineage>
</organism>
<feature type="transmembrane region" description="Helical" evidence="2">
    <location>
        <begin position="294"/>
        <end position="315"/>
    </location>
</feature>
<gene>
    <name evidence="3" type="ORF">TrST_g13329</name>
</gene>
<keyword evidence="2" id="KW-0812">Transmembrane</keyword>